<keyword evidence="2 5" id="KW-0808">Transferase</keyword>
<dbReference type="InterPro" id="IPR004114">
    <property type="entry name" value="THUMP_dom"/>
</dbReference>
<keyword evidence="3" id="KW-0694">RNA-binding</keyword>
<evidence type="ECO:0000256" key="2">
    <source>
        <dbReference type="ARBA" id="ARBA00022679"/>
    </source>
</evidence>
<protein>
    <submittedName>
        <fullName evidence="5">Ribosomal RNA large subunit methyltransferase K/L</fullName>
    </submittedName>
</protein>
<evidence type="ECO:0000256" key="1">
    <source>
        <dbReference type="ARBA" id="ARBA00022603"/>
    </source>
</evidence>
<dbReference type="InterPro" id="IPR000241">
    <property type="entry name" value="RlmKL-like_Mtase"/>
</dbReference>
<dbReference type="PANTHER" id="PTHR47313">
    <property type="entry name" value="RIBOSOMAL RNA LARGE SUBUNIT METHYLTRANSFERASE K/L"/>
    <property type="match status" value="1"/>
</dbReference>
<dbReference type="PROSITE" id="PS51165">
    <property type="entry name" value="THUMP"/>
    <property type="match status" value="1"/>
</dbReference>
<dbReference type="SUPFAM" id="SSF53335">
    <property type="entry name" value="S-adenosyl-L-methionine-dependent methyltransferases"/>
    <property type="match status" value="1"/>
</dbReference>
<dbReference type="AlphaFoldDB" id="A0A518EVC5"/>
<proteinExistence type="predicted"/>
<evidence type="ECO:0000313" key="5">
    <source>
        <dbReference type="EMBL" id="QDV08037.1"/>
    </source>
</evidence>
<reference evidence="5 6" key="1">
    <citation type="submission" date="2019-02" db="EMBL/GenBank/DDBJ databases">
        <title>Deep-cultivation of Planctomycetes and their phenomic and genomic characterization uncovers novel biology.</title>
        <authorList>
            <person name="Wiegand S."/>
            <person name="Jogler M."/>
            <person name="Boedeker C."/>
            <person name="Pinto D."/>
            <person name="Vollmers J."/>
            <person name="Rivas-Marin E."/>
            <person name="Kohn T."/>
            <person name="Peeters S.H."/>
            <person name="Heuer A."/>
            <person name="Rast P."/>
            <person name="Oberbeckmann S."/>
            <person name="Bunk B."/>
            <person name="Jeske O."/>
            <person name="Meyerdierks A."/>
            <person name="Storesund J.E."/>
            <person name="Kallscheuer N."/>
            <person name="Luecker S."/>
            <person name="Lage O.M."/>
            <person name="Pohl T."/>
            <person name="Merkel B.J."/>
            <person name="Hornburger P."/>
            <person name="Mueller R.-W."/>
            <person name="Bruemmer F."/>
            <person name="Labrenz M."/>
            <person name="Spormann A.M."/>
            <person name="Op den Camp H."/>
            <person name="Overmann J."/>
            <person name="Amann R."/>
            <person name="Jetten M.S.M."/>
            <person name="Mascher T."/>
            <person name="Medema M.H."/>
            <person name="Devos D.P."/>
            <person name="Kaster A.-K."/>
            <person name="Ovreas L."/>
            <person name="Rohde M."/>
            <person name="Galperin M.Y."/>
            <person name="Jogler C."/>
        </authorList>
    </citation>
    <scope>NUCLEOTIDE SEQUENCE [LARGE SCALE GENOMIC DNA]</scope>
    <source>
        <strain evidence="5 6">Poly30</strain>
    </source>
</reference>
<dbReference type="Gene3D" id="3.30.2130.30">
    <property type="match status" value="1"/>
</dbReference>
<dbReference type="Pfam" id="PF22020">
    <property type="entry name" value="RlmL_1st"/>
    <property type="match status" value="1"/>
</dbReference>
<dbReference type="InterPro" id="IPR054170">
    <property type="entry name" value="RlmL_1st"/>
</dbReference>
<feature type="domain" description="THUMP" evidence="4">
    <location>
        <begin position="47"/>
        <end position="158"/>
    </location>
</feature>
<dbReference type="EMBL" id="CP036434">
    <property type="protein sequence ID" value="QDV08037.1"/>
    <property type="molecule type" value="Genomic_DNA"/>
</dbReference>
<evidence type="ECO:0000313" key="6">
    <source>
        <dbReference type="Proteomes" id="UP000320390"/>
    </source>
</evidence>
<dbReference type="SMART" id="SM00981">
    <property type="entry name" value="THUMP"/>
    <property type="match status" value="1"/>
</dbReference>
<dbReference type="Pfam" id="PF02926">
    <property type="entry name" value="THUMP"/>
    <property type="match status" value="1"/>
</dbReference>
<keyword evidence="6" id="KW-1185">Reference proteome</keyword>
<dbReference type="Gene3D" id="3.40.50.150">
    <property type="entry name" value="Vaccinia Virus protein VP39"/>
    <property type="match status" value="1"/>
</dbReference>
<organism evidence="5 6">
    <name type="scientific">Saltatorellus ferox</name>
    <dbReference type="NCBI Taxonomy" id="2528018"/>
    <lineage>
        <taxon>Bacteria</taxon>
        <taxon>Pseudomonadati</taxon>
        <taxon>Planctomycetota</taxon>
        <taxon>Planctomycetia</taxon>
        <taxon>Planctomycetia incertae sedis</taxon>
        <taxon>Saltatorellus</taxon>
    </lineage>
</organism>
<keyword evidence="1 5" id="KW-0489">Methyltransferase</keyword>
<dbReference type="InterPro" id="IPR029063">
    <property type="entry name" value="SAM-dependent_MTases_sf"/>
</dbReference>
<gene>
    <name evidence="5" type="primary">rlmL</name>
    <name evidence="5" type="ORF">Poly30_35730</name>
</gene>
<dbReference type="Pfam" id="PF01170">
    <property type="entry name" value="UPF0020"/>
    <property type="match status" value="1"/>
</dbReference>
<name>A0A518EVC5_9BACT</name>
<dbReference type="PANTHER" id="PTHR47313:SF1">
    <property type="entry name" value="RIBOSOMAL RNA LARGE SUBUNIT METHYLTRANSFERASE K_L"/>
    <property type="match status" value="1"/>
</dbReference>
<dbReference type="RefSeq" id="WP_419190314.1">
    <property type="nucleotide sequence ID" value="NZ_CP036434.1"/>
</dbReference>
<evidence type="ECO:0000259" key="4">
    <source>
        <dbReference type="PROSITE" id="PS51165"/>
    </source>
</evidence>
<dbReference type="GO" id="GO:0008990">
    <property type="term" value="F:rRNA (guanine-N2-)-methyltransferase activity"/>
    <property type="evidence" value="ECO:0007669"/>
    <property type="project" value="TreeGrafter"/>
</dbReference>
<dbReference type="Proteomes" id="UP000320390">
    <property type="component" value="Chromosome"/>
</dbReference>
<accession>A0A518EVC5</accession>
<dbReference type="GO" id="GO:0003723">
    <property type="term" value="F:RNA binding"/>
    <property type="evidence" value="ECO:0007669"/>
    <property type="project" value="UniProtKB-UniRule"/>
</dbReference>
<sequence>MAAPRYTFFATCAPGIEPVLHAEAAALKLGKVERQVGGVRFEGSMRDAWRANLWLRTAVRVLRREARFEAPSESALDAGVAGIDWKAFLTPGGTLWVDAQTKDSALDHSQFLAQRVKDGIVDQVRGDDGTRPSVDRDTADVRVHLHLFKDRATLSVDTSGHSLHRRGWRTAQGRAPLSETLAAAVVLLSDWNRRSPLIDPFCGTGTLLVEGGMIAANLAPGLTRERFGFESWRDHDEPAWQRARAEAQAAMKLPTKLRLIGSDIIQDRLDEAAHHLEIMGLGHLGTLELGDARKFQGRPGWNATVVANMPYGERIGDDVEALHEAFGARLREHSGYSTSILTGSSRLAGLLRLSRPTRHRLLNGGIDCEVVIAAIP</sequence>
<dbReference type="GO" id="GO:0070043">
    <property type="term" value="F:rRNA (guanine-N7-)-methyltransferase activity"/>
    <property type="evidence" value="ECO:0007669"/>
    <property type="project" value="TreeGrafter"/>
</dbReference>
<evidence type="ECO:0000256" key="3">
    <source>
        <dbReference type="PROSITE-ProRule" id="PRU00529"/>
    </source>
</evidence>
<dbReference type="CDD" id="cd11715">
    <property type="entry name" value="THUMP_AdoMetMT"/>
    <property type="match status" value="1"/>
</dbReference>